<evidence type="ECO:0000313" key="1">
    <source>
        <dbReference type="EMBL" id="MCM1981789.1"/>
    </source>
</evidence>
<gene>
    <name evidence="1" type="ORF">QQ91_0002940</name>
</gene>
<sequence>MSRSFSGSSFYIQEFLFLKWDFIVMTLELHNFVWEEERLVQIESQPHHIAGVLASIRETLEDSDCEWEDVYSAYFECEDDGTITFYEAESAEEGNPGIWTYVVYDCAEGEEEVVTNSTISITDPVLKLQQLAGI</sequence>
<evidence type="ECO:0000313" key="2">
    <source>
        <dbReference type="Proteomes" id="UP000031561"/>
    </source>
</evidence>
<dbReference type="AlphaFoldDB" id="A0ABD4SZG5"/>
<reference evidence="1 2" key="1">
    <citation type="journal article" date="2015" name="Genome Announc.">
        <title>Draft Genome Sequence of Filamentous Marine Cyanobacterium Lyngbya confervoides Strain BDU141951.</title>
        <authorList>
            <person name="Chandrababunaidu M.M."/>
            <person name="Sen D."/>
            <person name="Tripathy S."/>
        </authorList>
    </citation>
    <scope>NUCLEOTIDE SEQUENCE [LARGE SCALE GENOMIC DNA]</scope>
    <source>
        <strain evidence="1 2">BDU141951</strain>
    </source>
</reference>
<accession>A0ABD4SZG5</accession>
<comment type="caution">
    <text evidence="1">The sequence shown here is derived from an EMBL/GenBank/DDBJ whole genome shotgun (WGS) entry which is preliminary data.</text>
</comment>
<organism evidence="1 2">
    <name type="scientific">Lyngbya confervoides BDU141951</name>
    <dbReference type="NCBI Taxonomy" id="1574623"/>
    <lineage>
        <taxon>Bacteria</taxon>
        <taxon>Bacillati</taxon>
        <taxon>Cyanobacteriota</taxon>
        <taxon>Cyanophyceae</taxon>
        <taxon>Oscillatoriophycideae</taxon>
        <taxon>Oscillatoriales</taxon>
        <taxon>Microcoleaceae</taxon>
        <taxon>Lyngbya</taxon>
    </lineage>
</organism>
<protein>
    <submittedName>
        <fullName evidence="1">Uncharacterized protein</fullName>
    </submittedName>
</protein>
<proteinExistence type="predicted"/>
<dbReference type="RefSeq" id="WP_236096262.1">
    <property type="nucleotide sequence ID" value="NZ_JTHE03000020.1"/>
</dbReference>
<keyword evidence="2" id="KW-1185">Reference proteome</keyword>
<dbReference type="EMBL" id="JTHE03000020">
    <property type="protein sequence ID" value="MCM1981789.1"/>
    <property type="molecule type" value="Genomic_DNA"/>
</dbReference>
<dbReference type="Proteomes" id="UP000031561">
    <property type="component" value="Unassembled WGS sequence"/>
</dbReference>
<name>A0ABD4SZG5_9CYAN</name>